<keyword evidence="2" id="KW-1185">Reference proteome</keyword>
<evidence type="ECO:0000313" key="1">
    <source>
        <dbReference type="EMBL" id="CAI4211360.1"/>
    </source>
</evidence>
<name>A0A9P1M7J6_9PEZI</name>
<gene>
    <name evidence="1" type="ORF">PPNO1_LOCUS1155</name>
</gene>
<proteinExistence type="predicted"/>
<evidence type="ECO:0000313" key="2">
    <source>
        <dbReference type="Proteomes" id="UP000838763"/>
    </source>
</evidence>
<dbReference type="Proteomes" id="UP000838763">
    <property type="component" value="Unassembled WGS sequence"/>
</dbReference>
<reference evidence="1" key="1">
    <citation type="submission" date="2022-11" db="EMBL/GenBank/DDBJ databases">
        <authorList>
            <person name="Scott C."/>
            <person name="Bruce N."/>
        </authorList>
    </citation>
    <scope>NUCLEOTIDE SEQUENCE</scope>
</reference>
<comment type="caution">
    <text evidence="1">The sequence shown here is derived from an EMBL/GenBank/DDBJ whole genome shotgun (WGS) entry which is preliminary data.</text>
</comment>
<dbReference type="AlphaFoldDB" id="A0A9P1M7J6"/>
<dbReference type="EMBL" id="CALLCH030000001">
    <property type="protein sequence ID" value="CAI4211360.1"/>
    <property type="molecule type" value="Genomic_DNA"/>
</dbReference>
<organism evidence="1 2">
    <name type="scientific">Parascedosporium putredinis</name>
    <dbReference type="NCBI Taxonomy" id="1442378"/>
    <lineage>
        <taxon>Eukaryota</taxon>
        <taxon>Fungi</taxon>
        <taxon>Dikarya</taxon>
        <taxon>Ascomycota</taxon>
        <taxon>Pezizomycotina</taxon>
        <taxon>Sordariomycetes</taxon>
        <taxon>Hypocreomycetidae</taxon>
        <taxon>Microascales</taxon>
        <taxon>Microascaceae</taxon>
        <taxon>Parascedosporium</taxon>
    </lineage>
</organism>
<protein>
    <submittedName>
        <fullName evidence="1">Uncharacterized protein</fullName>
    </submittedName>
</protein>
<accession>A0A9P1M7J6</accession>
<sequence length="99" mass="11151">MAYEGGYPAQQRPALVNTSSKVMKTTKVDRATTTTMTGAAVTALIMVNNTKIPLTAKGLRTRDIRLNDRITMERLLLMALRWEDAEGRALYLVLRPWEI</sequence>